<dbReference type="InterPro" id="IPR004045">
    <property type="entry name" value="Glutathione_S-Trfase_N"/>
</dbReference>
<accession>A0A2G8RM86</accession>
<evidence type="ECO:0000313" key="3">
    <source>
        <dbReference type="Proteomes" id="UP000230002"/>
    </source>
</evidence>
<dbReference type="InterPro" id="IPR050983">
    <property type="entry name" value="GST_Omega/HSP26"/>
</dbReference>
<dbReference type="SUPFAM" id="SSF52833">
    <property type="entry name" value="Thioredoxin-like"/>
    <property type="match status" value="1"/>
</dbReference>
<dbReference type="OrthoDB" id="4951845at2759"/>
<dbReference type="Pfam" id="PF13409">
    <property type="entry name" value="GST_N_2"/>
    <property type="match status" value="1"/>
</dbReference>
<proteinExistence type="predicted"/>
<gene>
    <name evidence="2" type="ORF">GSI_15317</name>
</gene>
<dbReference type="STRING" id="1077348.A0A2G8RM86"/>
<protein>
    <recommendedName>
        <fullName evidence="1">GST N-terminal domain-containing protein</fullName>
    </recommendedName>
</protein>
<dbReference type="PANTHER" id="PTHR43968:SF6">
    <property type="entry name" value="GLUTATHIONE S-TRANSFERASE OMEGA"/>
    <property type="match status" value="1"/>
</dbReference>
<sequence>MEPILFYDIPSHVRGCVWSPNTWKTRYSLNYKGLPYTTVWVEYPDIAPLSKKIGAAPTDKAPDGTPQYTLPAIYDPNTKTTVSDSAVIARYLDKTYPDKPTLIPPEADALHAAFNEAFRAALMPDLLQIMLPATHAQLRAKSDKYFRATRETRFGAKLEEFAPVGSEKRERHWKGIEQALDTFAQWLSAGGQEKLFFLGDRISYADMTVAGFLVWIKIVLGEDSKEWQDVLKWNDGRWARFMDAFTKYSAVDVGTDVEL</sequence>
<dbReference type="Gene3D" id="3.40.30.10">
    <property type="entry name" value="Glutaredoxin"/>
    <property type="match status" value="1"/>
</dbReference>
<name>A0A2G8RM86_9APHY</name>
<organism evidence="2 3">
    <name type="scientific">Ganoderma sinense ZZ0214-1</name>
    <dbReference type="NCBI Taxonomy" id="1077348"/>
    <lineage>
        <taxon>Eukaryota</taxon>
        <taxon>Fungi</taxon>
        <taxon>Dikarya</taxon>
        <taxon>Basidiomycota</taxon>
        <taxon>Agaricomycotina</taxon>
        <taxon>Agaricomycetes</taxon>
        <taxon>Polyporales</taxon>
        <taxon>Polyporaceae</taxon>
        <taxon>Ganoderma</taxon>
    </lineage>
</organism>
<comment type="caution">
    <text evidence="2">The sequence shown here is derived from an EMBL/GenBank/DDBJ whole genome shotgun (WGS) entry which is preliminary data.</text>
</comment>
<dbReference type="PANTHER" id="PTHR43968">
    <property type="match status" value="1"/>
</dbReference>
<evidence type="ECO:0000259" key="1">
    <source>
        <dbReference type="PROSITE" id="PS50404"/>
    </source>
</evidence>
<keyword evidence="3" id="KW-1185">Reference proteome</keyword>
<dbReference type="InterPro" id="IPR054416">
    <property type="entry name" value="GST_UstS-like_C"/>
</dbReference>
<dbReference type="GO" id="GO:0005737">
    <property type="term" value="C:cytoplasm"/>
    <property type="evidence" value="ECO:0007669"/>
    <property type="project" value="TreeGrafter"/>
</dbReference>
<dbReference type="Pfam" id="PF22041">
    <property type="entry name" value="GST_C_7"/>
    <property type="match status" value="1"/>
</dbReference>
<dbReference type="Gene3D" id="1.20.1050.10">
    <property type="match status" value="1"/>
</dbReference>
<evidence type="ECO:0000313" key="2">
    <source>
        <dbReference type="EMBL" id="PIL22626.1"/>
    </source>
</evidence>
<dbReference type="Proteomes" id="UP000230002">
    <property type="component" value="Unassembled WGS sequence"/>
</dbReference>
<dbReference type="AlphaFoldDB" id="A0A2G8RM86"/>
<dbReference type="PROSITE" id="PS50404">
    <property type="entry name" value="GST_NTER"/>
    <property type="match status" value="1"/>
</dbReference>
<feature type="domain" description="GST N-terminal" evidence="1">
    <location>
        <begin position="9"/>
        <end position="100"/>
    </location>
</feature>
<reference evidence="2 3" key="1">
    <citation type="journal article" date="2015" name="Sci. Rep.">
        <title>Chromosome-level genome map provides insights into diverse defense mechanisms in the medicinal fungus Ganoderma sinense.</title>
        <authorList>
            <person name="Zhu Y."/>
            <person name="Xu J."/>
            <person name="Sun C."/>
            <person name="Zhou S."/>
            <person name="Xu H."/>
            <person name="Nelson D.R."/>
            <person name="Qian J."/>
            <person name="Song J."/>
            <person name="Luo H."/>
            <person name="Xiang L."/>
            <person name="Li Y."/>
            <person name="Xu Z."/>
            <person name="Ji A."/>
            <person name="Wang L."/>
            <person name="Lu S."/>
            <person name="Hayward A."/>
            <person name="Sun W."/>
            <person name="Li X."/>
            <person name="Schwartz D.C."/>
            <person name="Wang Y."/>
            <person name="Chen S."/>
        </authorList>
    </citation>
    <scope>NUCLEOTIDE SEQUENCE [LARGE SCALE GENOMIC DNA]</scope>
    <source>
        <strain evidence="2 3">ZZ0214-1</strain>
    </source>
</reference>
<dbReference type="SUPFAM" id="SSF47616">
    <property type="entry name" value="GST C-terminal domain-like"/>
    <property type="match status" value="1"/>
</dbReference>
<dbReference type="InterPro" id="IPR036249">
    <property type="entry name" value="Thioredoxin-like_sf"/>
</dbReference>
<dbReference type="EMBL" id="AYKW01000069">
    <property type="protein sequence ID" value="PIL22626.1"/>
    <property type="molecule type" value="Genomic_DNA"/>
</dbReference>
<dbReference type="InterPro" id="IPR036282">
    <property type="entry name" value="Glutathione-S-Trfase_C_sf"/>
</dbReference>